<evidence type="ECO:0000256" key="15">
    <source>
        <dbReference type="HAMAP-Rule" id="MF_00158"/>
    </source>
</evidence>
<comment type="pathway">
    <text evidence="2 15">Cofactor biosynthesis; (R)-pantothenate biosynthesis; (R)-pantothenate from (R)-pantoate and beta-alanine: step 1/1.</text>
</comment>
<feature type="binding site" evidence="15">
    <location>
        <position position="77"/>
    </location>
    <ligand>
        <name>(R)-pantoate</name>
        <dbReference type="ChEBI" id="CHEBI:15980"/>
    </ligand>
</feature>
<dbReference type="InterPro" id="IPR014729">
    <property type="entry name" value="Rossmann-like_a/b/a_fold"/>
</dbReference>
<dbReference type="FunFam" id="3.40.50.620:FF:000114">
    <property type="entry name" value="Pantothenate synthetase"/>
    <property type="match status" value="1"/>
</dbReference>
<feature type="binding site" evidence="15">
    <location>
        <begin position="200"/>
        <end position="203"/>
    </location>
    <ligand>
        <name>ATP</name>
        <dbReference type="ChEBI" id="CHEBI:30616"/>
    </ligand>
</feature>
<feature type="binding site" evidence="15">
    <location>
        <position position="77"/>
    </location>
    <ligand>
        <name>beta-alanine</name>
        <dbReference type="ChEBI" id="CHEBI:57966"/>
    </ligand>
</feature>
<evidence type="ECO:0000256" key="5">
    <source>
        <dbReference type="ARBA" id="ARBA00014155"/>
    </source>
</evidence>
<gene>
    <name evidence="15" type="primary">panC</name>
    <name evidence="17" type="ORF">UA74_01595</name>
</gene>
<feature type="compositionally biased region" description="Basic and acidic residues" evidence="16">
    <location>
        <begin position="303"/>
        <end position="321"/>
    </location>
</feature>
<dbReference type="KEGG" id="acad:UA74_01595"/>
<feature type="binding site" evidence="15">
    <location>
        <position position="192"/>
    </location>
    <ligand>
        <name>ATP</name>
        <dbReference type="ChEBI" id="CHEBI:30616"/>
    </ligand>
</feature>
<dbReference type="InterPro" id="IPR042176">
    <property type="entry name" value="Pantoate_ligase_C"/>
</dbReference>
<keyword evidence="18" id="KW-1185">Reference proteome</keyword>
<dbReference type="HAMAP" id="MF_00158">
    <property type="entry name" value="PanC"/>
    <property type="match status" value="1"/>
</dbReference>
<dbReference type="CDD" id="cd00560">
    <property type="entry name" value="PanC"/>
    <property type="match status" value="1"/>
</dbReference>
<comment type="subunit">
    <text evidence="15">Homodimer.</text>
</comment>
<dbReference type="SUPFAM" id="SSF52374">
    <property type="entry name" value="Nucleotidylyl transferase"/>
    <property type="match status" value="1"/>
</dbReference>
<accession>A0AAC9L9A5</accession>
<dbReference type="Gene3D" id="3.40.50.620">
    <property type="entry name" value="HUPs"/>
    <property type="match status" value="1"/>
</dbReference>
<dbReference type="Proteomes" id="UP000185511">
    <property type="component" value="Chromosome"/>
</dbReference>
<feature type="region of interest" description="Disordered" evidence="16">
    <location>
        <begin position="295"/>
        <end position="321"/>
    </location>
</feature>
<keyword evidence="6 15" id="KW-0963">Cytoplasm</keyword>
<evidence type="ECO:0000256" key="1">
    <source>
        <dbReference type="ARBA" id="ARBA00004496"/>
    </source>
</evidence>
<dbReference type="PANTHER" id="PTHR21299">
    <property type="entry name" value="CYTIDYLATE KINASE/PANTOATE-BETA-ALANINE LIGASE"/>
    <property type="match status" value="1"/>
</dbReference>
<evidence type="ECO:0000256" key="10">
    <source>
        <dbReference type="ARBA" id="ARBA00022840"/>
    </source>
</evidence>
<dbReference type="NCBIfam" id="TIGR00018">
    <property type="entry name" value="panC"/>
    <property type="match status" value="1"/>
</dbReference>
<dbReference type="Gene3D" id="3.30.1300.10">
    <property type="entry name" value="Pantoate-beta-alanine ligase, C-terminal domain"/>
    <property type="match status" value="1"/>
</dbReference>
<dbReference type="EC" id="6.3.2.1" evidence="4 15"/>
<keyword evidence="8 15" id="KW-0566">Pantothenate biosynthesis</keyword>
<feature type="binding site" evidence="15">
    <location>
        <begin position="163"/>
        <end position="166"/>
    </location>
    <ligand>
        <name>ATP</name>
        <dbReference type="ChEBI" id="CHEBI:30616"/>
    </ligand>
</feature>
<comment type="miscellaneous">
    <text evidence="15">The reaction proceeds by a bi uni uni bi ping pong mechanism.</text>
</comment>
<feature type="binding site" evidence="15">
    <location>
        <position position="169"/>
    </location>
    <ligand>
        <name>(R)-pantoate</name>
        <dbReference type="ChEBI" id="CHEBI:15980"/>
    </ligand>
</feature>
<comment type="similarity">
    <text evidence="3 15">Belongs to the pantothenate synthetase family.</text>
</comment>
<dbReference type="InterPro" id="IPR003721">
    <property type="entry name" value="Pantoate_ligase"/>
</dbReference>
<dbReference type="PANTHER" id="PTHR21299:SF1">
    <property type="entry name" value="PANTOATE--BETA-ALANINE LIGASE"/>
    <property type="match status" value="1"/>
</dbReference>
<evidence type="ECO:0000313" key="17">
    <source>
        <dbReference type="EMBL" id="APU12407.1"/>
    </source>
</evidence>
<evidence type="ECO:0000256" key="14">
    <source>
        <dbReference type="ARBA" id="ARBA00077433"/>
    </source>
</evidence>
<evidence type="ECO:0000256" key="7">
    <source>
        <dbReference type="ARBA" id="ARBA00022598"/>
    </source>
</evidence>
<evidence type="ECO:0000256" key="11">
    <source>
        <dbReference type="ARBA" id="ARBA00032806"/>
    </source>
</evidence>
<feature type="binding site" evidence="15">
    <location>
        <begin position="45"/>
        <end position="52"/>
    </location>
    <ligand>
        <name>ATP</name>
        <dbReference type="ChEBI" id="CHEBI:30616"/>
    </ligand>
</feature>
<evidence type="ECO:0000313" key="18">
    <source>
        <dbReference type="Proteomes" id="UP000185511"/>
    </source>
</evidence>
<comment type="subcellular location">
    <subcellularLocation>
        <location evidence="1 15">Cytoplasm</location>
    </subcellularLocation>
</comment>
<evidence type="ECO:0000256" key="9">
    <source>
        <dbReference type="ARBA" id="ARBA00022741"/>
    </source>
</evidence>
<feature type="active site" description="Proton donor" evidence="15">
    <location>
        <position position="52"/>
    </location>
</feature>
<dbReference type="EMBL" id="CP016076">
    <property type="protein sequence ID" value="APU12407.1"/>
    <property type="molecule type" value="Genomic_DNA"/>
</dbReference>
<evidence type="ECO:0000256" key="2">
    <source>
        <dbReference type="ARBA" id="ARBA00004990"/>
    </source>
</evidence>
<protein>
    <recommendedName>
        <fullName evidence="5 15">Pantothenate synthetase</fullName>
        <shortName evidence="15">PS</shortName>
        <ecNumber evidence="4 15">6.3.2.1</ecNumber>
    </recommendedName>
    <alternativeName>
        <fullName evidence="14 15">Pantoate--beta-alanine ligase</fullName>
    </alternativeName>
    <alternativeName>
        <fullName evidence="11 15">Pantoate-activating enzyme</fullName>
    </alternativeName>
</protein>
<dbReference type="GO" id="GO:0015940">
    <property type="term" value="P:pantothenate biosynthetic process"/>
    <property type="evidence" value="ECO:0007669"/>
    <property type="project" value="UniProtKB-UniRule"/>
</dbReference>
<dbReference type="GO" id="GO:0005829">
    <property type="term" value="C:cytosol"/>
    <property type="evidence" value="ECO:0007669"/>
    <property type="project" value="TreeGrafter"/>
</dbReference>
<evidence type="ECO:0000256" key="8">
    <source>
        <dbReference type="ARBA" id="ARBA00022655"/>
    </source>
</evidence>
<keyword evidence="9 15" id="KW-0547">Nucleotide-binding</keyword>
<reference evidence="18" key="1">
    <citation type="submission" date="2016-06" db="EMBL/GenBank/DDBJ databases">
        <title>Complete genome sequence of Actinoalloteichus fjordicus DSM 46855 (=ADI127-17), type strain of the new species Actinoalloteichus fjordicus.</title>
        <authorList>
            <person name="Ruckert C."/>
            <person name="Nouioui I."/>
            <person name="Willmese J."/>
            <person name="van Wezel G."/>
            <person name="Klenk H.-P."/>
            <person name="Kalinowski J."/>
            <person name="Zotchev S.B."/>
        </authorList>
    </citation>
    <scope>NUCLEOTIDE SEQUENCE [LARGE SCALE GENOMIC DNA]</scope>
    <source>
        <strain evidence="18">ADI127-7</strain>
    </source>
</reference>
<evidence type="ECO:0000256" key="16">
    <source>
        <dbReference type="SAM" id="MobiDB-lite"/>
    </source>
</evidence>
<evidence type="ECO:0000256" key="4">
    <source>
        <dbReference type="ARBA" id="ARBA00012219"/>
    </source>
</evidence>
<dbReference type="GO" id="GO:0004592">
    <property type="term" value="F:pantoate-beta-alanine ligase activity"/>
    <property type="evidence" value="ECO:0007669"/>
    <property type="project" value="UniProtKB-UniRule"/>
</dbReference>
<keyword evidence="10 15" id="KW-0067">ATP-binding</keyword>
<dbReference type="GO" id="GO:0005524">
    <property type="term" value="F:ATP binding"/>
    <property type="evidence" value="ECO:0007669"/>
    <property type="project" value="UniProtKB-KW"/>
</dbReference>
<dbReference type="RefSeq" id="WP_075738232.1">
    <property type="nucleotide sequence ID" value="NZ_CP016076.1"/>
</dbReference>
<dbReference type="Pfam" id="PF02569">
    <property type="entry name" value="Pantoate_ligase"/>
    <property type="match status" value="1"/>
</dbReference>
<evidence type="ECO:0000256" key="12">
    <source>
        <dbReference type="ARBA" id="ARBA00048258"/>
    </source>
</evidence>
<dbReference type="AlphaFoldDB" id="A0AAC9L9A5"/>
<organism evidence="17 18">
    <name type="scientific">Actinoalloteichus fjordicus</name>
    <dbReference type="NCBI Taxonomy" id="1612552"/>
    <lineage>
        <taxon>Bacteria</taxon>
        <taxon>Bacillati</taxon>
        <taxon>Actinomycetota</taxon>
        <taxon>Actinomycetes</taxon>
        <taxon>Pseudonocardiales</taxon>
        <taxon>Pseudonocardiaceae</taxon>
        <taxon>Actinoalloteichus</taxon>
    </lineage>
</organism>
<sequence>MTDAPAAAALFQPDGTTVHDDPAQLARVTRALRATGRKIVLVPTMGALHRGHRELIRRARRIPNTVVVVSIFVNPRQFGAGEDFTRYPRDLDVDVAVCRDEQVALVFAPTVEQMYGSGASVAVTPGALGSELEGASRPGHFDGVLTVVAKLLNIVRPDYAFFGEKDYQQLVLLRRMGRELNFDASIVGIPTIREHDGLALSSRNAYLDSDERAAAVVISAALAAAVHAGTAGADAVLAAARSVLASEPALDLDYLELRDVELNAAPERGEARLLVAGRIGGVRLIDNTAVRLGEPDTSAGRAIDTEAGRAPDETEPAHAGS</sequence>
<comment type="catalytic activity">
    <reaction evidence="12 15">
        <text>(R)-pantoate + beta-alanine + ATP = (R)-pantothenate + AMP + diphosphate + H(+)</text>
        <dbReference type="Rhea" id="RHEA:10912"/>
        <dbReference type="ChEBI" id="CHEBI:15378"/>
        <dbReference type="ChEBI" id="CHEBI:15980"/>
        <dbReference type="ChEBI" id="CHEBI:29032"/>
        <dbReference type="ChEBI" id="CHEBI:30616"/>
        <dbReference type="ChEBI" id="CHEBI:33019"/>
        <dbReference type="ChEBI" id="CHEBI:57966"/>
        <dbReference type="ChEBI" id="CHEBI:456215"/>
        <dbReference type="EC" id="6.3.2.1"/>
    </reaction>
</comment>
<evidence type="ECO:0000256" key="6">
    <source>
        <dbReference type="ARBA" id="ARBA00022490"/>
    </source>
</evidence>
<comment type="function">
    <text evidence="13 15">Catalyzes the condensation of pantoate with beta-alanine in an ATP-dependent reaction via a pantoyl-adenylate intermediate.</text>
</comment>
<evidence type="ECO:0000256" key="3">
    <source>
        <dbReference type="ARBA" id="ARBA00009256"/>
    </source>
</evidence>
<proteinExistence type="inferred from homology"/>
<name>A0AAC9L9A5_9PSEU</name>
<evidence type="ECO:0000256" key="13">
    <source>
        <dbReference type="ARBA" id="ARBA00055042"/>
    </source>
</evidence>
<keyword evidence="7 15" id="KW-0436">Ligase</keyword>